<evidence type="ECO:0000256" key="1">
    <source>
        <dbReference type="SAM" id="MobiDB-lite"/>
    </source>
</evidence>
<sequence length="25" mass="2503">PSPTAPAPAPDTAATSPSLRNRIIT</sequence>
<dbReference type="EMBL" id="PUHP01000781">
    <property type="protein sequence ID" value="TQN68044.1"/>
    <property type="molecule type" value="Genomic_DNA"/>
</dbReference>
<gene>
    <name evidence="2" type="ORF">CSHISOI_07426</name>
</gene>
<dbReference type="Proteomes" id="UP000326340">
    <property type="component" value="Unassembled WGS sequence"/>
</dbReference>
<protein>
    <submittedName>
        <fullName evidence="2">Uncharacterized protein</fullName>
    </submittedName>
</protein>
<reference evidence="2 3" key="1">
    <citation type="journal article" date="2019" name="Sci. Rep.">
        <title>Colletotrichum shisoi sp. nov., an anthracnose pathogen of Perilla frutescens in Japan: molecular phylogenetic, morphological and genomic evidence.</title>
        <authorList>
            <person name="Gan P."/>
            <person name="Tsushima A."/>
            <person name="Hiroyama R."/>
            <person name="Narusaka M."/>
            <person name="Takano Y."/>
            <person name="Narusaka Y."/>
            <person name="Kawaradani M."/>
            <person name="Damm U."/>
            <person name="Shirasu K."/>
        </authorList>
    </citation>
    <scope>NUCLEOTIDE SEQUENCE [LARGE SCALE GENOMIC DNA]</scope>
    <source>
        <strain evidence="2 3">PG-2018a</strain>
    </source>
</reference>
<evidence type="ECO:0000313" key="2">
    <source>
        <dbReference type="EMBL" id="TQN68044.1"/>
    </source>
</evidence>
<organism evidence="2 3">
    <name type="scientific">Colletotrichum shisoi</name>
    <dbReference type="NCBI Taxonomy" id="2078593"/>
    <lineage>
        <taxon>Eukaryota</taxon>
        <taxon>Fungi</taxon>
        <taxon>Dikarya</taxon>
        <taxon>Ascomycota</taxon>
        <taxon>Pezizomycotina</taxon>
        <taxon>Sordariomycetes</taxon>
        <taxon>Hypocreomycetidae</taxon>
        <taxon>Glomerellales</taxon>
        <taxon>Glomerellaceae</taxon>
        <taxon>Colletotrichum</taxon>
        <taxon>Colletotrichum destructivum species complex</taxon>
    </lineage>
</organism>
<proteinExistence type="predicted"/>
<feature type="region of interest" description="Disordered" evidence="1">
    <location>
        <begin position="1"/>
        <end position="25"/>
    </location>
</feature>
<accession>A0A5Q4BNJ7</accession>
<comment type="caution">
    <text evidence="2">The sequence shown here is derived from an EMBL/GenBank/DDBJ whole genome shotgun (WGS) entry which is preliminary data.</text>
</comment>
<evidence type="ECO:0000313" key="3">
    <source>
        <dbReference type="Proteomes" id="UP000326340"/>
    </source>
</evidence>
<name>A0A5Q4BNJ7_9PEZI</name>
<feature type="non-terminal residue" evidence="2">
    <location>
        <position position="1"/>
    </location>
</feature>
<keyword evidence="3" id="KW-1185">Reference proteome</keyword>
<dbReference type="AlphaFoldDB" id="A0A5Q4BNJ7"/>